<reference evidence="2 3" key="1">
    <citation type="submission" date="2019-04" db="EMBL/GenBank/DDBJ databases">
        <title>Genome sequence of strain shin9-1.</title>
        <authorList>
            <person name="Gao J."/>
            <person name="Sun J."/>
        </authorList>
    </citation>
    <scope>NUCLEOTIDE SEQUENCE [LARGE SCALE GENOMIC DNA]</scope>
    <source>
        <strain evidence="3">shin9-1</strain>
    </source>
</reference>
<gene>
    <name evidence="2" type="ORF">FAA97_18985</name>
</gene>
<dbReference type="OrthoDB" id="8404681at2"/>
<keyword evidence="1" id="KW-0472">Membrane</keyword>
<evidence type="ECO:0000313" key="2">
    <source>
        <dbReference type="EMBL" id="THV20680.1"/>
    </source>
</evidence>
<evidence type="ECO:0000313" key="3">
    <source>
        <dbReference type="Proteomes" id="UP000308828"/>
    </source>
</evidence>
<keyword evidence="3" id="KW-1185">Reference proteome</keyword>
<keyword evidence="1" id="KW-0812">Transmembrane</keyword>
<evidence type="ECO:0000256" key="1">
    <source>
        <dbReference type="SAM" id="Phobius"/>
    </source>
</evidence>
<name>A0A4S8NT94_9HYPH</name>
<dbReference type="EMBL" id="STGV01000007">
    <property type="protein sequence ID" value="THV20680.1"/>
    <property type="molecule type" value="Genomic_DNA"/>
</dbReference>
<proteinExistence type="predicted"/>
<dbReference type="AlphaFoldDB" id="A0A4S8NT94"/>
<organism evidence="2 3">
    <name type="scientific">Peteryoungia ipomoeae</name>
    <dbReference type="NCBI Taxonomy" id="1210932"/>
    <lineage>
        <taxon>Bacteria</taxon>
        <taxon>Pseudomonadati</taxon>
        <taxon>Pseudomonadota</taxon>
        <taxon>Alphaproteobacteria</taxon>
        <taxon>Hyphomicrobiales</taxon>
        <taxon>Rhizobiaceae</taxon>
        <taxon>Peteryoungia</taxon>
    </lineage>
</organism>
<accession>A0A4S8NT94</accession>
<feature type="transmembrane region" description="Helical" evidence="1">
    <location>
        <begin position="43"/>
        <end position="61"/>
    </location>
</feature>
<dbReference type="Proteomes" id="UP000308828">
    <property type="component" value="Unassembled WGS sequence"/>
</dbReference>
<protein>
    <submittedName>
        <fullName evidence="2">Uncharacterized protein</fullName>
    </submittedName>
</protein>
<sequence length="62" mass="6586">MSDLTPPEARAHVDARTRLLAQEAGTDKDLGSSVPPLYKRSTTVLLGGMLVVIIVGLVWVAV</sequence>
<comment type="caution">
    <text evidence="2">The sequence shown here is derived from an EMBL/GenBank/DDBJ whole genome shotgun (WGS) entry which is preliminary data.</text>
</comment>
<dbReference type="RefSeq" id="WP_136600138.1">
    <property type="nucleotide sequence ID" value="NZ_STGV01000007.1"/>
</dbReference>
<keyword evidence="1" id="KW-1133">Transmembrane helix</keyword>